<evidence type="ECO:0000313" key="2">
    <source>
        <dbReference type="EMBL" id="KAF2876841.1"/>
    </source>
</evidence>
<protein>
    <submittedName>
        <fullName evidence="2">Uncharacterized protein</fullName>
    </submittedName>
</protein>
<organism evidence="2 3">
    <name type="scientific">Massariosphaeria phaeospora</name>
    <dbReference type="NCBI Taxonomy" id="100035"/>
    <lineage>
        <taxon>Eukaryota</taxon>
        <taxon>Fungi</taxon>
        <taxon>Dikarya</taxon>
        <taxon>Ascomycota</taxon>
        <taxon>Pezizomycotina</taxon>
        <taxon>Dothideomycetes</taxon>
        <taxon>Pleosporomycetidae</taxon>
        <taxon>Pleosporales</taxon>
        <taxon>Pleosporales incertae sedis</taxon>
        <taxon>Massariosphaeria</taxon>
    </lineage>
</organism>
<gene>
    <name evidence="2" type="ORF">BDV95DRAFT_238840</name>
</gene>
<feature type="region of interest" description="Disordered" evidence="1">
    <location>
        <begin position="421"/>
        <end position="446"/>
    </location>
</feature>
<accession>A0A7C8MHC2</accession>
<dbReference type="Proteomes" id="UP000481861">
    <property type="component" value="Unassembled WGS sequence"/>
</dbReference>
<reference evidence="2 3" key="1">
    <citation type="submission" date="2020-01" db="EMBL/GenBank/DDBJ databases">
        <authorList>
            <consortium name="DOE Joint Genome Institute"/>
            <person name="Haridas S."/>
            <person name="Albert R."/>
            <person name="Binder M."/>
            <person name="Bloem J."/>
            <person name="Labutti K."/>
            <person name="Salamov A."/>
            <person name="Andreopoulos B."/>
            <person name="Baker S.E."/>
            <person name="Barry K."/>
            <person name="Bills G."/>
            <person name="Bluhm B.H."/>
            <person name="Cannon C."/>
            <person name="Castanera R."/>
            <person name="Culley D.E."/>
            <person name="Daum C."/>
            <person name="Ezra D."/>
            <person name="Gonzalez J.B."/>
            <person name="Henrissat B."/>
            <person name="Kuo A."/>
            <person name="Liang C."/>
            <person name="Lipzen A."/>
            <person name="Lutzoni F."/>
            <person name="Magnuson J."/>
            <person name="Mondo S."/>
            <person name="Nolan M."/>
            <person name="Ohm R."/>
            <person name="Pangilinan J."/>
            <person name="Park H.-J.H."/>
            <person name="Ramirez L."/>
            <person name="Alfaro M."/>
            <person name="Sun H."/>
            <person name="Tritt A."/>
            <person name="Yoshinaga Y."/>
            <person name="Zwiers L.-H.L."/>
            <person name="Turgeon B.G."/>
            <person name="Goodwin S.B."/>
            <person name="Spatafora J.W."/>
            <person name="Crous P.W."/>
            <person name="Grigoriev I.V."/>
        </authorList>
    </citation>
    <scope>NUCLEOTIDE SEQUENCE [LARGE SCALE GENOMIC DNA]</scope>
    <source>
        <strain evidence="2 3">CBS 611.86</strain>
    </source>
</reference>
<dbReference type="AlphaFoldDB" id="A0A7C8MHC2"/>
<dbReference type="EMBL" id="JAADJZ010000003">
    <property type="protein sequence ID" value="KAF2876841.1"/>
    <property type="molecule type" value="Genomic_DNA"/>
</dbReference>
<dbReference type="OrthoDB" id="5383784at2759"/>
<comment type="caution">
    <text evidence="2">The sequence shown here is derived from an EMBL/GenBank/DDBJ whole genome shotgun (WGS) entry which is preliminary data.</text>
</comment>
<evidence type="ECO:0000256" key="1">
    <source>
        <dbReference type="SAM" id="MobiDB-lite"/>
    </source>
</evidence>
<name>A0A7C8MHC2_9PLEO</name>
<keyword evidence="3" id="KW-1185">Reference proteome</keyword>
<evidence type="ECO:0000313" key="3">
    <source>
        <dbReference type="Proteomes" id="UP000481861"/>
    </source>
</evidence>
<sequence>MGRQAYLTKIAFGRSAFEPSSTITQSSDYIQLSSSEDIPPIAREANANRHIQLYDDRGNPINPRAHEHGRTLREAQNDVLASIGVVARRQPLLEGLPGSYEECLEQLANEDIAGTGITFASNLSENVCTWWIGSLRQRILTFRMDQFVPFSRIVASERHLSGSSLIYGGYLSSTMFSFGVQAAVTTAIILRPIDRLLAATRATHRTKQLARRGSTLMLVCLRVFLEVVFYPFAYHSILQRIGIVPAMPLFPHWKAFIPFSRWSPITPFSLDWSLSVNSVMENAKTAMSSPLLIFLLWRFLEQSVYIAANEVIIDTVINPGNLEHATLGQSPKNRSSSIHNWRSQSPTLFQNAINSVLLAIGWGEELPVPSTHTEASVAQSIEVGGTQVMNVNRLQLPEVRSSSHEPDEGSDVNTALAVVSSPNNVLPPTPSSPTASEASQEDYNDPRIRITSREGMVEMEVRLPPQVIFSHTEVSGTGPATPTRPHIPSPVPVHFLATEKYYRVTHLSLQPSKMIGAVCKVQILRWAMLPLELVMFRLFACHYLASRRGYVGPYRVLDPFLNLRDVNLRSVGALISRVALCGTLEVAIDLALWGCQYMAVTWVGQKYFAWGTL</sequence>
<proteinExistence type="predicted"/>